<gene>
    <name evidence="10" type="ORF">D4764_0260710</name>
</gene>
<evidence type="ECO:0000256" key="5">
    <source>
        <dbReference type="ARBA" id="ARBA00023136"/>
    </source>
</evidence>
<name>A0A5C6MD45_9TELE</name>
<evidence type="ECO:0000256" key="1">
    <source>
        <dbReference type="ARBA" id="ARBA00004141"/>
    </source>
</evidence>
<dbReference type="PANTHER" id="PTHR24235:SF29">
    <property type="entry name" value="GH23382P"/>
    <property type="match status" value="1"/>
</dbReference>
<keyword evidence="7" id="KW-0807">Transducer</keyword>
<dbReference type="SUPFAM" id="SSF81321">
    <property type="entry name" value="Family A G protein-coupled receptor-like"/>
    <property type="match status" value="1"/>
</dbReference>
<dbReference type="Pfam" id="PF00001">
    <property type="entry name" value="7tm_1"/>
    <property type="match status" value="1"/>
</dbReference>
<feature type="transmembrane region" description="Helical" evidence="8">
    <location>
        <begin position="23"/>
        <end position="46"/>
    </location>
</feature>
<dbReference type="InterPro" id="IPR017452">
    <property type="entry name" value="GPCR_Rhodpsn_7TM"/>
</dbReference>
<dbReference type="GO" id="GO:0004930">
    <property type="term" value="F:G protein-coupled receptor activity"/>
    <property type="evidence" value="ECO:0007669"/>
    <property type="project" value="UniProtKB-KW"/>
</dbReference>
<comment type="subcellular location">
    <subcellularLocation>
        <location evidence="1">Membrane</location>
        <topology evidence="1">Multi-pass membrane protein</topology>
    </subcellularLocation>
</comment>
<feature type="domain" description="G-protein coupled receptors family 1 profile" evidence="9">
    <location>
        <begin position="3"/>
        <end position="55"/>
    </location>
</feature>
<keyword evidence="3 8" id="KW-1133">Transmembrane helix</keyword>
<proteinExistence type="predicted"/>
<evidence type="ECO:0000256" key="4">
    <source>
        <dbReference type="ARBA" id="ARBA00023040"/>
    </source>
</evidence>
<comment type="caution">
    <text evidence="10">The sequence shown here is derived from an EMBL/GenBank/DDBJ whole genome shotgun (WGS) entry which is preliminary data.</text>
</comment>
<organism evidence="10 11">
    <name type="scientific">Takifugu flavidus</name>
    <name type="common">sansaifugu</name>
    <dbReference type="NCBI Taxonomy" id="433684"/>
    <lineage>
        <taxon>Eukaryota</taxon>
        <taxon>Metazoa</taxon>
        <taxon>Chordata</taxon>
        <taxon>Craniata</taxon>
        <taxon>Vertebrata</taxon>
        <taxon>Euteleostomi</taxon>
        <taxon>Actinopterygii</taxon>
        <taxon>Neopterygii</taxon>
        <taxon>Teleostei</taxon>
        <taxon>Neoteleostei</taxon>
        <taxon>Acanthomorphata</taxon>
        <taxon>Eupercaria</taxon>
        <taxon>Tetraodontiformes</taxon>
        <taxon>Tetradontoidea</taxon>
        <taxon>Tetraodontidae</taxon>
        <taxon>Takifugu</taxon>
    </lineage>
</organism>
<keyword evidence="5 8" id="KW-0472">Membrane</keyword>
<dbReference type="PROSITE" id="PS50262">
    <property type="entry name" value="G_PROTEIN_RECEP_F1_2"/>
    <property type="match status" value="1"/>
</dbReference>
<evidence type="ECO:0000256" key="2">
    <source>
        <dbReference type="ARBA" id="ARBA00022692"/>
    </source>
</evidence>
<evidence type="ECO:0000313" key="11">
    <source>
        <dbReference type="Proteomes" id="UP000324091"/>
    </source>
</evidence>
<keyword evidence="2 8" id="KW-0812">Transmembrane</keyword>
<dbReference type="Proteomes" id="UP000324091">
    <property type="component" value="Unassembled WGS sequence"/>
</dbReference>
<dbReference type="PANTHER" id="PTHR24235">
    <property type="entry name" value="NEUROPEPTIDE Y RECEPTOR"/>
    <property type="match status" value="1"/>
</dbReference>
<dbReference type="InterPro" id="IPR000276">
    <property type="entry name" value="GPCR_Rhodpsn"/>
</dbReference>
<dbReference type="AlphaFoldDB" id="A0A5C6MD45"/>
<dbReference type="GO" id="GO:0016020">
    <property type="term" value="C:membrane"/>
    <property type="evidence" value="ECO:0007669"/>
    <property type="project" value="UniProtKB-SubCell"/>
</dbReference>
<dbReference type="EMBL" id="RHFK02000829">
    <property type="protein sequence ID" value="TWW53052.1"/>
    <property type="molecule type" value="Genomic_DNA"/>
</dbReference>
<protein>
    <submittedName>
        <fullName evidence="10">Melanopsin-A Mammalian-like melanopsin</fullName>
    </submittedName>
</protein>
<sequence>MVGNVLVIYAFCRSRSLRTPSNIFIINLAITDLLMCFTQTPTFFLTSMHKRWIFGKKGKSSELLLGDLRAKLDPISCRTAAVEQVRAFLTTGRKHTAVLTDARPVLRSAAFFLKHTVLLRSFRTLTR</sequence>
<reference evidence="10 11" key="1">
    <citation type="submission" date="2019-04" db="EMBL/GenBank/DDBJ databases">
        <title>Chromosome genome assembly for Takifugu flavidus.</title>
        <authorList>
            <person name="Xiao S."/>
        </authorList>
    </citation>
    <scope>NUCLEOTIDE SEQUENCE [LARGE SCALE GENOMIC DNA]</scope>
    <source>
        <strain evidence="10">HTHZ2018</strain>
        <tissue evidence="10">Muscle</tissue>
    </source>
</reference>
<evidence type="ECO:0000256" key="6">
    <source>
        <dbReference type="ARBA" id="ARBA00023170"/>
    </source>
</evidence>
<evidence type="ECO:0000313" key="10">
    <source>
        <dbReference type="EMBL" id="TWW53052.1"/>
    </source>
</evidence>
<evidence type="ECO:0000256" key="3">
    <source>
        <dbReference type="ARBA" id="ARBA00022989"/>
    </source>
</evidence>
<keyword evidence="4" id="KW-0297">G-protein coupled receptor</keyword>
<keyword evidence="6" id="KW-0675">Receptor</keyword>
<accession>A0A5C6MD45</accession>
<dbReference type="Gene3D" id="1.20.1070.10">
    <property type="entry name" value="Rhodopsin 7-helix transmembrane proteins"/>
    <property type="match status" value="1"/>
</dbReference>
<evidence type="ECO:0000256" key="8">
    <source>
        <dbReference type="SAM" id="Phobius"/>
    </source>
</evidence>
<evidence type="ECO:0000259" key="9">
    <source>
        <dbReference type="PROSITE" id="PS50262"/>
    </source>
</evidence>
<evidence type="ECO:0000256" key="7">
    <source>
        <dbReference type="ARBA" id="ARBA00023224"/>
    </source>
</evidence>
<keyword evidence="11" id="KW-1185">Reference proteome</keyword>